<dbReference type="EMBL" id="AODQ01000115">
    <property type="protein sequence ID" value="EMR01438.1"/>
    <property type="molecule type" value="Genomic_DNA"/>
</dbReference>
<dbReference type="InterPro" id="IPR011991">
    <property type="entry name" value="ArsR-like_HTH"/>
</dbReference>
<reference evidence="2 3" key="1">
    <citation type="journal article" date="2013" name="Genome Announc.">
        <title>Draft Genome Sequence of Cesiribacter andamanensis Strain AMV16T, Isolated from a Soil Sample from a Mud Volcano in the Andaman Islands, India.</title>
        <authorList>
            <person name="Shivaji S."/>
            <person name="Ara S."/>
            <person name="Begum Z."/>
            <person name="Srinivas T.N."/>
            <person name="Singh A."/>
            <person name="Kumar Pinnaka A."/>
        </authorList>
    </citation>
    <scope>NUCLEOTIDE SEQUENCE [LARGE SCALE GENOMIC DNA]</scope>
    <source>
        <strain evidence="2 3">AMV16</strain>
    </source>
</reference>
<name>M7MYB6_9BACT</name>
<dbReference type="SUPFAM" id="SSF46785">
    <property type="entry name" value="Winged helix' DNA-binding domain"/>
    <property type="match status" value="1"/>
</dbReference>
<dbReference type="STRING" id="1279009.ADICEAN_03424"/>
<dbReference type="InterPro" id="IPR036388">
    <property type="entry name" value="WH-like_DNA-bd_sf"/>
</dbReference>
<protein>
    <submittedName>
        <fullName evidence="2">Helix-turn-helix domain protein</fullName>
    </submittedName>
</protein>
<dbReference type="Gene3D" id="1.10.10.10">
    <property type="entry name" value="Winged helix-like DNA-binding domain superfamily/Winged helix DNA-binding domain"/>
    <property type="match status" value="1"/>
</dbReference>
<dbReference type="eggNOG" id="COG0640">
    <property type="taxonomic scope" value="Bacteria"/>
</dbReference>
<dbReference type="InterPro" id="IPR027395">
    <property type="entry name" value="WH_DNA-bd_dom"/>
</dbReference>
<dbReference type="Pfam" id="PF13601">
    <property type="entry name" value="HTH_34"/>
    <property type="match status" value="1"/>
</dbReference>
<dbReference type="GO" id="GO:0006355">
    <property type="term" value="P:regulation of DNA-templated transcription"/>
    <property type="evidence" value="ECO:0007669"/>
    <property type="project" value="UniProtKB-ARBA"/>
</dbReference>
<evidence type="ECO:0000259" key="1">
    <source>
        <dbReference type="Pfam" id="PF13601"/>
    </source>
</evidence>
<evidence type="ECO:0000313" key="3">
    <source>
        <dbReference type="Proteomes" id="UP000011910"/>
    </source>
</evidence>
<dbReference type="InterPro" id="IPR036390">
    <property type="entry name" value="WH_DNA-bd_sf"/>
</dbReference>
<dbReference type="Proteomes" id="UP000011910">
    <property type="component" value="Unassembled WGS sequence"/>
</dbReference>
<accession>M7MYB6</accession>
<dbReference type="OrthoDB" id="9800369at2"/>
<dbReference type="RefSeq" id="WP_009196807.1">
    <property type="nucleotide sequence ID" value="NZ_AODQ01000115.1"/>
</dbReference>
<gene>
    <name evidence="2" type="ORF">ADICEAN_03424</name>
</gene>
<dbReference type="PANTHER" id="PTHR37318">
    <property type="entry name" value="BSL7504 PROTEIN"/>
    <property type="match status" value="1"/>
</dbReference>
<dbReference type="CDD" id="cd00090">
    <property type="entry name" value="HTH_ARSR"/>
    <property type="match status" value="1"/>
</dbReference>
<comment type="caution">
    <text evidence="2">The sequence shown here is derived from an EMBL/GenBank/DDBJ whole genome shotgun (WGS) entry which is preliminary data.</text>
</comment>
<evidence type="ECO:0000313" key="2">
    <source>
        <dbReference type="EMBL" id="EMR01438.1"/>
    </source>
</evidence>
<feature type="domain" description="Winged helix DNA-binding" evidence="1">
    <location>
        <begin position="16"/>
        <end position="95"/>
    </location>
</feature>
<organism evidence="2 3">
    <name type="scientific">Cesiribacter andamanensis AMV16</name>
    <dbReference type="NCBI Taxonomy" id="1279009"/>
    <lineage>
        <taxon>Bacteria</taxon>
        <taxon>Pseudomonadati</taxon>
        <taxon>Bacteroidota</taxon>
        <taxon>Cytophagia</taxon>
        <taxon>Cytophagales</taxon>
        <taxon>Cesiribacteraceae</taxon>
        <taxon>Cesiribacter</taxon>
    </lineage>
</organism>
<sequence>MLNPIQHLNKAFENKVRLGIMSLLMIHEELEFTRIKELLQLTDGNLASHSRALESAGYVEVEKSFVGRKPNTLYRATKAGRSAFQQHLDALEVLIRQGRD</sequence>
<keyword evidence="3" id="KW-1185">Reference proteome</keyword>
<dbReference type="AlphaFoldDB" id="M7MYB6"/>
<dbReference type="PANTHER" id="PTHR37318:SF1">
    <property type="entry name" value="BSL7504 PROTEIN"/>
    <property type="match status" value="1"/>
</dbReference>
<proteinExistence type="predicted"/>